<reference evidence="1 2" key="1">
    <citation type="submission" date="2017-02" db="EMBL/GenBank/DDBJ databases">
        <title>Complete genome sequences of Mycobacterium kansasii strains isolated from rhesus macaques.</title>
        <authorList>
            <person name="Panda A."/>
            <person name="Nagaraj S."/>
            <person name="Zhao X."/>
            <person name="Tettelin H."/>
            <person name="Detolla L.J."/>
        </authorList>
    </citation>
    <scope>NUCLEOTIDE SEQUENCE [LARGE SCALE GENOMIC DNA]</scope>
    <source>
        <strain evidence="1 2">11-3813</strain>
    </source>
</reference>
<organism evidence="1 2">
    <name type="scientific">Mycobacterium kansasii</name>
    <dbReference type="NCBI Taxonomy" id="1768"/>
    <lineage>
        <taxon>Bacteria</taxon>
        <taxon>Bacillati</taxon>
        <taxon>Actinomycetota</taxon>
        <taxon>Actinomycetes</taxon>
        <taxon>Mycobacteriales</taxon>
        <taxon>Mycobacteriaceae</taxon>
        <taxon>Mycobacterium</taxon>
    </lineage>
</organism>
<sequence length="41" mass="4657">MTPLGYWRVLRAGNHAIGNTCFHRRRGRADQTSCVQVVTVE</sequence>
<comment type="caution">
    <text evidence="1">The sequence shown here is derived from an EMBL/GenBank/DDBJ whole genome shotgun (WGS) entry which is preliminary data.</text>
</comment>
<dbReference type="AlphaFoldDB" id="A0A1V3XJF1"/>
<dbReference type="Proteomes" id="UP000189229">
    <property type="component" value="Unassembled WGS sequence"/>
</dbReference>
<protein>
    <submittedName>
        <fullName evidence="1">Uncharacterized protein</fullName>
    </submittedName>
</protein>
<proteinExistence type="predicted"/>
<dbReference type="EMBL" id="MVBM01000002">
    <property type="protein sequence ID" value="OOK78916.1"/>
    <property type="molecule type" value="Genomic_DNA"/>
</dbReference>
<accession>A0A1V3XJF1</accession>
<evidence type="ECO:0000313" key="1">
    <source>
        <dbReference type="EMBL" id="OOK78916.1"/>
    </source>
</evidence>
<evidence type="ECO:0000313" key="2">
    <source>
        <dbReference type="Proteomes" id="UP000189229"/>
    </source>
</evidence>
<name>A0A1V3XJF1_MYCKA</name>
<gene>
    <name evidence="1" type="ORF">BZL30_1921</name>
</gene>